<evidence type="ECO:0000313" key="2">
    <source>
        <dbReference type="Proteomes" id="UP000887226"/>
    </source>
</evidence>
<organism evidence="1 2">
    <name type="scientific">Calycina marina</name>
    <dbReference type="NCBI Taxonomy" id="1763456"/>
    <lineage>
        <taxon>Eukaryota</taxon>
        <taxon>Fungi</taxon>
        <taxon>Dikarya</taxon>
        <taxon>Ascomycota</taxon>
        <taxon>Pezizomycotina</taxon>
        <taxon>Leotiomycetes</taxon>
        <taxon>Helotiales</taxon>
        <taxon>Pezizellaceae</taxon>
        <taxon>Calycina</taxon>
    </lineage>
</organism>
<sequence length="198" mass="21822">IAKSKCMALTKKPRGLRQSLSMIGNAQIAEECSDYQATAEEEDRSNVAEEHARAIIDQEILEWQYVCSTGKPYWWSTGAKFDRMKSHSPRLSAAQPTWHSGIPTEPTPVVQPEKSLLDNPMASRTPTAHKVALELLATCFTLPPSAAMSDSPAPAYTTSSSSTVQDARMVSSLRMHMSYRYSPSFGQNARNASPIEGW</sequence>
<reference evidence="1" key="1">
    <citation type="journal article" date="2021" name="IMA Fungus">
        <title>Genomic characterization of three marine fungi, including Emericellopsis atlantica sp. nov. with signatures of a generalist lifestyle and marine biomass degradation.</title>
        <authorList>
            <person name="Hagestad O.C."/>
            <person name="Hou L."/>
            <person name="Andersen J.H."/>
            <person name="Hansen E.H."/>
            <person name="Altermark B."/>
            <person name="Li C."/>
            <person name="Kuhnert E."/>
            <person name="Cox R.J."/>
            <person name="Crous P.W."/>
            <person name="Spatafora J.W."/>
            <person name="Lail K."/>
            <person name="Amirebrahimi M."/>
            <person name="Lipzen A."/>
            <person name="Pangilinan J."/>
            <person name="Andreopoulos W."/>
            <person name="Hayes R.D."/>
            <person name="Ng V."/>
            <person name="Grigoriev I.V."/>
            <person name="Jackson S.A."/>
            <person name="Sutton T.D.S."/>
            <person name="Dobson A.D.W."/>
            <person name="Rama T."/>
        </authorList>
    </citation>
    <scope>NUCLEOTIDE SEQUENCE</scope>
    <source>
        <strain evidence="1">TRa3180A</strain>
    </source>
</reference>
<dbReference type="OrthoDB" id="3946545at2759"/>
<dbReference type="EMBL" id="MU253771">
    <property type="protein sequence ID" value="KAG9247483.1"/>
    <property type="molecule type" value="Genomic_DNA"/>
</dbReference>
<dbReference type="Proteomes" id="UP000887226">
    <property type="component" value="Unassembled WGS sequence"/>
</dbReference>
<evidence type="ECO:0000313" key="1">
    <source>
        <dbReference type="EMBL" id="KAG9247483.1"/>
    </source>
</evidence>
<keyword evidence="2" id="KW-1185">Reference proteome</keyword>
<accession>A0A9P8CHP5</accession>
<gene>
    <name evidence="1" type="ORF">BJ878DRAFT_408289</name>
</gene>
<name>A0A9P8CHP5_9HELO</name>
<feature type="non-terminal residue" evidence="1">
    <location>
        <position position="198"/>
    </location>
</feature>
<comment type="caution">
    <text evidence="1">The sequence shown here is derived from an EMBL/GenBank/DDBJ whole genome shotgun (WGS) entry which is preliminary data.</text>
</comment>
<proteinExistence type="predicted"/>
<protein>
    <submittedName>
        <fullName evidence="1">Uncharacterized protein</fullName>
    </submittedName>
</protein>
<dbReference type="AlphaFoldDB" id="A0A9P8CHP5"/>
<feature type="non-terminal residue" evidence="1">
    <location>
        <position position="1"/>
    </location>
</feature>